<evidence type="ECO:0000313" key="2">
    <source>
        <dbReference type="EnsemblMetazoa" id="XP_019859461.1"/>
    </source>
</evidence>
<keyword evidence="1" id="KW-0175">Coiled coil</keyword>
<evidence type="ECO:0000313" key="3">
    <source>
        <dbReference type="Proteomes" id="UP000007879"/>
    </source>
</evidence>
<accession>A0AAN0JQY6</accession>
<dbReference type="AlphaFoldDB" id="A0AAN0JQY6"/>
<reference evidence="2" key="2">
    <citation type="submission" date="2024-06" db="UniProtKB">
        <authorList>
            <consortium name="EnsemblMetazoa"/>
        </authorList>
    </citation>
    <scope>IDENTIFICATION</scope>
</reference>
<sequence>MQHNDGEKTLRKSQSYTELQPQGDEFLEINSKWLKEAMQNSTIKLKVTPMLLINCGLPNSRKTTAFKKLLQAASDLKEEDGIGFCDVIAARNVFYNRIVFTPKLQDRGYLYIMSTGVESIARLSGKVMRVSLDHFSGFSSKDLNGHLLEFMMSILENDLRKQHDELTEWDQSHTCGLALINVWDLGLNKIPTYVLSHLAGHLYNSHVLMFLDLLRDVDHLYEVPDIPENQYDKSRNDKELMRWRSRIDYFVRFAKLASIKNGNRKKILKKMRKLKDAVSDASKQLQLHDLIDMENFEVFHNKDIDSLRNLLRKRIKDGLEYHAEEKDQLYIMKDELGVLSKELNMDDDMFCKFRRFFTSFGSIIDVSLINPSSNLIILQPVTFLNKLNKLFYYTPGDPIVTSHGLVSKDTAEAIFDKDASTFMSFLESLCIATKISQEQVNVTIDQCSYYISNVCTHPPLLQCSPTSLHLVHDTNNSSSHFLVTFTANFLKSYSKAQLDVSRIPHINVTRFCSQSDGLLFELVQFGDIIEFCFPNLGNELLLHKVCEHIVIICHEIMKESDVLYNFAIMCERSEHSCELQMERHAIPFEKEKCEKCSVAMTSQDAERIKVFNKILTKHKVAVKKILNGDSFSLEDASAISKKLTELSVEGAKAVYSEFMGTASDKDWKDWKVFMQMILTWEEKNKDGKRQFLSKLRSIDLADKSDANKIQQIANSQTKGYYRESSPSEPINNPLYLASRQLQAKEQHIQKMMANIEELEKNVTLTKEKLMELLEEKEQIFNILTDYDEERKANFTVNELPVIEILKEKLQDTG</sequence>
<protein>
    <submittedName>
        <fullName evidence="2">Uncharacterized protein</fullName>
    </submittedName>
</protein>
<dbReference type="RefSeq" id="XP_019859461.1">
    <property type="nucleotide sequence ID" value="XM_020003902.1"/>
</dbReference>
<proteinExistence type="predicted"/>
<keyword evidence="3" id="KW-1185">Reference proteome</keyword>
<dbReference type="EnsemblMetazoa" id="XM_020003902.1">
    <property type="protein sequence ID" value="XP_019859461.1"/>
    <property type="gene ID" value="LOC109587681"/>
</dbReference>
<dbReference type="KEGG" id="aqu:109587681"/>
<feature type="coiled-coil region" evidence="1">
    <location>
        <begin position="741"/>
        <end position="775"/>
    </location>
</feature>
<evidence type="ECO:0000256" key="1">
    <source>
        <dbReference type="SAM" id="Coils"/>
    </source>
</evidence>
<dbReference type="GeneID" id="109587681"/>
<dbReference type="Proteomes" id="UP000007879">
    <property type="component" value="Unassembled WGS sequence"/>
</dbReference>
<organism evidence="2 3">
    <name type="scientific">Amphimedon queenslandica</name>
    <name type="common">Sponge</name>
    <dbReference type="NCBI Taxonomy" id="400682"/>
    <lineage>
        <taxon>Eukaryota</taxon>
        <taxon>Metazoa</taxon>
        <taxon>Porifera</taxon>
        <taxon>Demospongiae</taxon>
        <taxon>Heteroscleromorpha</taxon>
        <taxon>Haplosclerida</taxon>
        <taxon>Niphatidae</taxon>
        <taxon>Amphimedon</taxon>
    </lineage>
</organism>
<reference evidence="3" key="1">
    <citation type="journal article" date="2010" name="Nature">
        <title>The Amphimedon queenslandica genome and the evolution of animal complexity.</title>
        <authorList>
            <person name="Srivastava M."/>
            <person name="Simakov O."/>
            <person name="Chapman J."/>
            <person name="Fahey B."/>
            <person name="Gauthier M.E."/>
            <person name="Mitros T."/>
            <person name="Richards G.S."/>
            <person name="Conaco C."/>
            <person name="Dacre M."/>
            <person name="Hellsten U."/>
            <person name="Larroux C."/>
            <person name="Putnam N.H."/>
            <person name="Stanke M."/>
            <person name="Adamska M."/>
            <person name="Darling A."/>
            <person name="Degnan S.M."/>
            <person name="Oakley T.H."/>
            <person name="Plachetzki D.C."/>
            <person name="Zhai Y."/>
            <person name="Adamski M."/>
            <person name="Calcino A."/>
            <person name="Cummins S.F."/>
            <person name="Goodstein D.M."/>
            <person name="Harris C."/>
            <person name="Jackson D.J."/>
            <person name="Leys S.P."/>
            <person name="Shu S."/>
            <person name="Woodcroft B.J."/>
            <person name="Vervoort M."/>
            <person name="Kosik K.S."/>
            <person name="Manning G."/>
            <person name="Degnan B.M."/>
            <person name="Rokhsar D.S."/>
        </authorList>
    </citation>
    <scope>NUCLEOTIDE SEQUENCE [LARGE SCALE GENOMIC DNA]</scope>
</reference>
<name>A0AAN0JQY6_AMPQE</name>